<evidence type="ECO:0000256" key="5">
    <source>
        <dbReference type="ARBA" id="ARBA00022967"/>
    </source>
</evidence>
<evidence type="ECO:0000256" key="1">
    <source>
        <dbReference type="ARBA" id="ARBA00022448"/>
    </source>
</evidence>
<keyword evidence="5 8" id="KW-1278">Translocase</keyword>
<keyword evidence="3 8" id="KW-0521">NADP</keyword>
<dbReference type="PANTHER" id="PTHR35515:SF1">
    <property type="entry name" value="NAD(P)H-QUINONE OXIDOREDUCTASE SUBUNIT N, CHLOROPLASTIC"/>
    <property type="match status" value="1"/>
</dbReference>
<evidence type="ECO:0000256" key="2">
    <source>
        <dbReference type="ARBA" id="ARBA00022719"/>
    </source>
</evidence>
<sequence>MALITTGSSFIRDIEQSGALAMYVPLEGGFEGRYRRRLRAAGYTTLNFSARGLGDLAAYLTGVHGVRPPHLGKKDIRVYYLPPVVGYQLENLPPKSKGLVLWIIEGSILSQQEVEYLTTLPKQEPRVKIAVEMGGDRAFRWTPLKNALPGLLSAGTP</sequence>
<name>A0A951UCL3_9CYAN</name>
<keyword evidence="7 8" id="KW-0472">Membrane</keyword>
<comment type="caution">
    <text evidence="9">The sequence shown here is derived from an EMBL/GenBank/DDBJ whole genome shotgun (WGS) entry which is preliminary data.</text>
</comment>
<dbReference type="PANTHER" id="PTHR35515">
    <property type="entry name" value="NAD(P)H-QUINONE OXIDOREDUCTASE SUBUNIT N, CHLOROPLASTIC"/>
    <property type="match status" value="1"/>
</dbReference>
<evidence type="ECO:0000256" key="7">
    <source>
        <dbReference type="ARBA" id="ARBA00023136"/>
    </source>
</evidence>
<dbReference type="EC" id="7.1.1.-" evidence="8"/>
<comment type="subcellular location">
    <subcellularLocation>
        <location evidence="8">Cellular thylakoid membrane</location>
        <topology evidence="8">Peripheral membrane protein</topology>
        <orientation evidence="8">Cytoplasmic side</orientation>
    </subcellularLocation>
</comment>
<comment type="similarity">
    <text evidence="8">Belongs to the complex I NdhN subunit family.</text>
</comment>
<dbReference type="InterPro" id="IPR020874">
    <property type="entry name" value="NAD(P)H-quinone_OxRdtase_su_N"/>
</dbReference>
<reference evidence="9" key="2">
    <citation type="journal article" date="2022" name="Microbiol. Resour. Announc.">
        <title>Metagenome Sequencing to Explore Phylogenomics of Terrestrial Cyanobacteria.</title>
        <authorList>
            <person name="Ward R.D."/>
            <person name="Stajich J.E."/>
            <person name="Johansen J.R."/>
            <person name="Huntemann M."/>
            <person name="Clum A."/>
            <person name="Foster B."/>
            <person name="Foster B."/>
            <person name="Roux S."/>
            <person name="Palaniappan K."/>
            <person name="Varghese N."/>
            <person name="Mukherjee S."/>
            <person name="Reddy T.B.K."/>
            <person name="Daum C."/>
            <person name="Copeland A."/>
            <person name="Chen I.A."/>
            <person name="Ivanova N.N."/>
            <person name="Kyrpides N.C."/>
            <person name="Shapiro N."/>
            <person name="Eloe-Fadrosh E.A."/>
            <person name="Pietrasiak N."/>
        </authorList>
    </citation>
    <scope>NUCLEOTIDE SEQUENCE</scope>
    <source>
        <strain evidence="9">CPER-KK1</strain>
    </source>
</reference>
<evidence type="ECO:0000256" key="3">
    <source>
        <dbReference type="ARBA" id="ARBA00022857"/>
    </source>
</evidence>
<comment type="catalytic activity">
    <reaction evidence="8">
        <text>a plastoquinone + NADPH + (n+1) H(+)(in) = a plastoquinol + NADP(+) + n H(+)(out)</text>
        <dbReference type="Rhea" id="RHEA:42612"/>
        <dbReference type="Rhea" id="RHEA-COMP:9561"/>
        <dbReference type="Rhea" id="RHEA-COMP:9562"/>
        <dbReference type="ChEBI" id="CHEBI:15378"/>
        <dbReference type="ChEBI" id="CHEBI:17757"/>
        <dbReference type="ChEBI" id="CHEBI:57783"/>
        <dbReference type="ChEBI" id="CHEBI:58349"/>
        <dbReference type="ChEBI" id="CHEBI:62192"/>
    </reaction>
</comment>
<keyword evidence="2 8" id="KW-0874">Quinone</keyword>
<reference evidence="9" key="1">
    <citation type="submission" date="2021-05" db="EMBL/GenBank/DDBJ databases">
        <authorList>
            <person name="Pietrasiak N."/>
            <person name="Ward R."/>
            <person name="Stajich J.E."/>
            <person name="Kurbessoian T."/>
        </authorList>
    </citation>
    <scope>NUCLEOTIDE SEQUENCE</scope>
    <source>
        <strain evidence="9">CPER-KK1</strain>
    </source>
</reference>
<dbReference type="HAMAP" id="MF_01353">
    <property type="entry name" value="NDH1_NDH1N"/>
    <property type="match status" value="1"/>
</dbReference>
<keyword evidence="4 8" id="KW-0618">Plastoquinone</keyword>
<comment type="subunit">
    <text evidence="8">NDH-1 can be composed of about 15 different subunits; different subcomplexes with different compositions have been identified which probably have different functions.</text>
</comment>
<evidence type="ECO:0000313" key="9">
    <source>
        <dbReference type="EMBL" id="MBW4548052.1"/>
    </source>
</evidence>
<evidence type="ECO:0000256" key="4">
    <source>
        <dbReference type="ARBA" id="ARBA00022957"/>
    </source>
</evidence>
<keyword evidence="6 8" id="KW-0520">NAD</keyword>
<keyword evidence="1 8" id="KW-0813">Transport</keyword>
<dbReference type="EMBL" id="JAHHIF010000053">
    <property type="protein sequence ID" value="MBW4548052.1"/>
    <property type="molecule type" value="Genomic_DNA"/>
</dbReference>
<dbReference type="GO" id="GO:0016655">
    <property type="term" value="F:oxidoreductase activity, acting on NAD(P)H, quinone or similar compound as acceptor"/>
    <property type="evidence" value="ECO:0007669"/>
    <property type="project" value="UniProtKB-UniRule"/>
</dbReference>
<dbReference type="GO" id="GO:0031676">
    <property type="term" value="C:plasma membrane-derived thylakoid membrane"/>
    <property type="evidence" value="ECO:0007669"/>
    <property type="project" value="UniProtKB-SubCell"/>
</dbReference>
<dbReference type="GO" id="GO:0048038">
    <property type="term" value="F:quinone binding"/>
    <property type="evidence" value="ECO:0007669"/>
    <property type="project" value="UniProtKB-KW"/>
</dbReference>
<dbReference type="AlphaFoldDB" id="A0A951UCL3"/>
<organism evidence="9 10">
    <name type="scientific">Symplocastrum torsivum CPER-KK1</name>
    <dbReference type="NCBI Taxonomy" id="450513"/>
    <lineage>
        <taxon>Bacteria</taxon>
        <taxon>Bacillati</taxon>
        <taxon>Cyanobacteriota</taxon>
        <taxon>Cyanophyceae</taxon>
        <taxon>Oscillatoriophycideae</taxon>
        <taxon>Oscillatoriales</taxon>
        <taxon>Microcoleaceae</taxon>
        <taxon>Symplocastrum</taxon>
    </lineage>
</organism>
<evidence type="ECO:0000313" key="10">
    <source>
        <dbReference type="Proteomes" id="UP000753908"/>
    </source>
</evidence>
<comment type="function">
    <text evidence="8">NDH-1 shuttles electrons from an unknown electron donor, via FMN and iron-sulfur (Fe-S) centers, to quinones in the respiratory and/or the photosynthetic chain. The immediate electron acceptor for the enzyme in this species is believed to be plastoquinone. Couples the redox reaction to proton translocation, and thus conserves the redox energy in a proton gradient. Cyanobacterial NDH-1 also plays a role in inorganic carbon-concentration.</text>
</comment>
<evidence type="ECO:0000256" key="8">
    <source>
        <dbReference type="HAMAP-Rule" id="MF_01353"/>
    </source>
</evidence>
<evidence type="ECO:0000256" key="6">
    <source>
        <dbReference type="ARBA" id="ARBA00023027"/>
    </source>
</evidence>
<proteinExistence type="inferred from homology"/>
<comment type="catalytic activity">
    <reaction evidence="8">
        <text>a plastoquinone + NADH + (n+1) H(+)(in) = a plastoquinol + NAD(+) + n H(+)(out)</text>
        <dbReference type="Rhea" id="RHEA:42608"/>
        <dbReference type="Rhea" id="RHEA-COMP:9561"/>
        <dbReference type="Rhea" id="RHEA-COMP:9562"/>
        <dbReference type="ChEBI" id="CHEBI:15378"/>
        <dbReference type="ChEBI" id="CHEBI:17757"/>
        <dbReference type="ChEBI" id="CHEBI:57540"/>
        <dbReference type="ChEBI" id="CHEBI:57945"/>
        <dbReference type="ChEBI" id="CHEBI:62192"/>
    </reaction>
</comment>
<gene>
    <name evidence="8" type="primary">ndhN</name>
    <name evidence="9" type="ORF">KME25_26970</name>
</gene>
<accession>A0A951UCL3</accession>
<dbReference type="Pfam" id="PF11909">
    <property type="entry name" value="NdhN"/>
    <property type="match status" value="1"/>
</dbReference>
<protein>
    <recommendedName>
        <fullName evidence="8">NAD(P)H-quinone oxidoreductase subunit N</fullName>
        <ecNumber evidence="8">7.1.1.-</ecNumber>
    </recommendedName>
    <alternativeName>
        <fullName evidence="8">NAD(P)H dehydrogenase I subunit N</fullName>
        <shortName evidence="8">NDH-1 subunit N</shortName>
        <shortName evidence="8">NDH-N</shortName>
    </alternativeName>
</protein>
<keyword evidence="8" id="KW-0793">Thylakoid</keyword>
<dbReference type="Proteomes" id="UP000753908">
    <property type="component" value="Unassembled WGS sequence"/>
</dbReference>